<feature type="non-terminal residue" evidence="1">
    <location>
        <position position="40"/>
    </location>
</feature>
<gene>
    <name evidence="1" type="ORF">S01H4_45480</name>
</gene>
<proteinExistence type="predicted"/>
<dbReference type="EMBL" id="BART01025323">
    <property type="protein sequence ID" value="GAG99496.1"/>
    <property type="molecule type" value="Genomic_DNA"/>
</dbReference>
<name>X1DSY2_9ZZZZ</name>
<evidence type="ECO:0000313" key="1">
    <source>
        <dbReference type="EMBL" id="GAG99496.1"/>
    </source>
</evidence>
<protein>
    <submittedName>
        <fullName evidence="1">Uncharacterized protein</fullName>
    </submittedName>
</protein>
<dbReference type="AlphaFoldDB" id="X1DSY2"/>
<comment type="caution">
    <text evidence="1">The sequence shown here is derived from an EMBL/GenBank/DDBJ whole genome shotgun (WGS) entry which is preliminary data.</text>
</comment>
<sequence>MSEALNNKIKIVNEFFNSFTNFIELENFRSFILLTLTSQG</sequence>
<organism evidence="1">
    <name type="scientific">marine sediment metagenome</name>
    <dbReference type="NCBI Taxonomy" id="412755"/>
    <lineage>
        <taxon>unclassified sequences</taxon>
        <taxon>metagenomes</taxon>
        <taxon>ecological metagenomes</taxon>
    </lineage>
</organism>
<reference evidence="1" key="1">
    <citation type="journal article" date="2014" name="Front. Microbiol.">
        <title>High frequency of phylogenetically diverse reductive dehalogenase-homologous genes in deep subseafloor sedimentary metagenomes.</title>
        <authorList>
            <person name="Kawai M."/>
            <person name="Futagami T."/>
            <person name="Toyoda A."/>
            <person name="Takaki Y."/>
            <person name="Nishi S."/>
            <person name="Hori S."/>
            <person name="Arai W."/>
            <person name="Tsubouchi T."/>
            <person name="Morono Y."/>
            <person name="Uchiyama I."/>
            <person name="Ito T."/>
            <person name="Fujiyama A."/>
            <person name="Inagaki F."/>
            <person name="Takami H."/>
        </authorList>
    </citation>
    <scope>NUCLEOTIDE SEQUENCE</scope>
    <source>
        <strain evidence="1">Expedition CK06-06</strain>
    </source>
</reference>
<accession>X1DSY2</accession>